<organism evidence="8 10">
    <name type="scientific">Campylobacter hepaticus</name>
    <dbReference type="NCBI Taxonomy" id="1813019"/>
    <lineage>
        <taxon>Bacteria</taxon>
        <taxon>Pseudomonadati</taxon>
        <taxon>Campylobacterota</taxon>
        <taxon>Epsilonproteobacteria</taxon>
        <taxon>Campylobacterales</taxon>
        <taxon>Campylobacteraceae</taxon>
        <taxon>Campylobacter</taxon>
    </lineage>
</organism>
<protein>
    <submittedName>
        <fullName evidence="8">DUF4149 domain-containing protein</fullName>
    </submittedName>
</protein>
<keyword evidence="2 5" id="KW-0812">Transmembrane</keyword>
<evidence type="ECO:0000313" key="9">
    <source>
        <dbReference type="Proteomes" id="UP000093205"/>
    </source>
</evidence>
<dbReference type="KEGG" id="chw:A2J15_003085"/>
<keyword evidence="4 5" id="KW-0472">Membrane</keyword>
<feature type="transmembrane region" description="Helical" evidence="5">
    <location>
        <begin position="89"/>
        <end position="110"/>
    </location>
</feature>
<reference evidence="9 10" key="1">
    <citation type="submission" date="2018-08" db="EMBL/GenBank/DDBJ databases">
        <title>Survival mechanisms of Campylobacter hepaticus identified by genomic analysis and comparative transcriptomic analysis of in vivo and in vitro derived bacteria.</title>
        <authorList>
            <person name="Van T.T.H."/>
            <person name="Moore R.J."/>
        </authorList>
    </citation>
    <scope>NUCLEOTIDE SEQUENCE [LARGE SCALE GENOMIC DNA]</scope>
    <source>
        <strain evidence="8 10">54L</strain>
        <strain evidence="7 9">HV10</strain>
    </source>
</reference>
<keyword evidence="3 5" id="KW-1133">Transmembrane helix</keyword>
<evidence type="ECO:0000313" key="8">
    <source>
        <dbReference type="EMBL" id="RQD87213.1"/>
    </source>
</evidence>
<dbReference type="GeneID" id="44004494"/>
<gene>
    <name evidence="7" type="ORF">A2J15_003085</name>
    <name evidence="8" type="ORF">DZD40_05120</name>
</gene>
<dbReference type="Proteomes" id="UP000286095">
    <property type="component" value="Unassembled WGS sequence"/>
</dbReference>
<evidence type="ECO:0000256" key="3">
    <source>
        <dbReference type="ARBA" id="ARBA00022989"/>
    </source>
</evidence>
<feature type="transmembrane region" description="Helical" evidence="5">
    <location>
        <begin position="131"/>
        <end position="149"/>
    </location>
</feature>
<feature type="domain" description="TMEM205-like" evidence="6">
    <location>
        <begin position="8"/>
        <end position="114"/>
    </location>
</feature>
<sequence length="158" mass="18385">MKAINLFLLAAMVGIEIILGIVVAPAIFYPQKFIGEGILNHYQSGLIMTQIFVKMGYSLIIISTIHFLFELYSYIKNDFPFYIKFSKLMLSILILILSLIFVFYFTYTIIDFQNLGEQIINEQKFISIHNASETVIKIILIMQVFLYFLNFKNIKNTQ</sequence>
<evidence type="ECO:0000313" key="7">
    <source>
        <dbReference type="EMBL" id="AXP08698.1"/>
    </source>
</evidence>
<dbReference type="Pfam" id="PF13664">
    <property type="entry name" value="DUF4149"/>
    <property type="match status" value="1"/>
</dbReference>
<evidence type="ECO:0000313" key="10">
    <source>
        <dbReference type="Proteomes" id="UP000286095"/>
    </source>
</evidence>
<dbReference type="GO" id="GO:0016020">
    <property type="term" value="C:membrane"/>
    <property type="evidence" value="ECO:0007669"/>
    <property type="project" value="UniProtKB-SubCell"/>
</dbReference>
<proteinExistence type="predicted"/>
<evidence type="ECO:0000256" key="5">
    <source>
        <dbReference type="SAM" id="Phobius"/>
    </source>
</evidence>
<feature type="transmembrane region" description="Helical" evidence="5">
    <location>
        <begin position="51"/>
        <end position="69"/>
    </location>
</feature>
<dbReference type="AlphaFoldDB" id="A0A424Z041"/>
<dbReference type="RefSeq" id="WP_066776829.1">
    <property type="nucleotide sequence ID" value="NZ_CBCSFE010000003.1"/>
</dbReference>
<evidence type="ECO:0000256" key="1">
    <source>
        <dbReference type="ARBA" id="ARBA00004370"/>
    </source>
</evidence>
<dbReference type="EMBL" id="QURW01000011">
    <property type="protein sequence ID" value="RQD87213.1"/>
    <property type="molecule type" value="Genomic_DNA"/>
</dbReference>
<dbReference type="Proteomes" id="UP000093205">
    <property type="component" value="Chromosome"/>
</dbReference>
<dbReference type="OrthoDB" id="5362812at2"/>
<evidence type="ECO:0000256" key="2">
    <source>
        <dbReference type="ARBA" id="ARBA00022692"/>
    </source>
</evidence>
<dbReference type="EMBL" id="CP031611">
    <property type="protein sequence ID" value="AXP08698.1"/>
    <property type="molecule type" value="Genomic_DNA"/>
</dbReference>
<comment type="subcellular location">
    <subcellularLocation>
        <location evidence="1">Membrane</location>
    </subcellularLocation>
</comment>
<dbReference type="STRING" id="1813019.A2J15_01555"/>
<evidence type="ECO:0000259" key="6">
    <source>
        <dbReference type="Pfam" id="PF13664"/>
    </source>
</evidence>
<name>A0A424Z041_9BACT</name>
<feature type="transmembrane region" description="Helical" evidence="5">
    <location>
        <begin position="6"/>
        <end position="30"/>
    </location>
</feature>
<evidence type="ECO:0000256" key="4">
    <source>
        <dbReference type="ARBA" id="ARBA00023136"/>
    </source>
</evidence>
<dbReference type="InterPro" id="IPR025423">
    <property type="entry name" value="TMEM205-like"/>
</dbReference>
<keyword evidence="9" id="KW-1185">Reference proteome</keyword>
<accession>A0A424Z041</accession>